<proteinExistence type="predicted"/>
<dbReference type="PANTHER" id="PTHR45943">
    <property type="entry name" value="E3 UBIQUITIN-PROTEIN LIGASE MYCBP2"/>
    <property type="match status" value="1"/>
</dbReference>
<gene>
    <name evidence="1" type="ORF">BU61_203</name>
</gene>
<name>A0ABX0RZW8_PONBL</name>
<evidence type="ECO:0000313" key="2">
    <source>
        <dbReference type="Proteomes" id="UP001165941"/>
    </source>
</evidence>
<dbReference type="PANTHER" id="PTHR45943:SF1">
    <property type="entry name" value="E3 UBIQUITIN-PROTEIN LIGASE MYCBP2"/>
    <property type="match status" value="1"/>
</dbReference>
<sequence>MYPYSFAVQIIEVGLCEVFELIKETRFSHPSLCLRSLQALLNVLQGQQPEGLQSEPPEVLESLFQLLLEITVRSTGMNDSTGQSLTALSCACLFSLVASWGETGRTLQAISAILTNNGSHACQTIQVPMILNSLQRSVQAVLVGKIQIQDWFSNGIKKAALMHKWPLKEISVDEDDQCLLQNDGFFLYLLCKDGLYKIGSGYSGTVRGYLLYRDMNNHSMTAIRISPETLEQDGTVMLPDCHTEGQNILFTDGEYINQIAASRDDGFVVRIFATSTEPVLQQELQLKLARKCLHACGISLFDLEKDLHIISTGFDEESAILGAGREFALMKTANGKIFTLIMELFV</sequence>
<organism evidence="1 2">
    <name type="scientific">Pontoporia blainvillei</name>
    <name type="common">Franciscana</name>
    <name type="synonym">Delphinus blainvillei</name>
    <dbReference type="NCBI Taxonomy" id="48723"/>
    <lineage>
        <taxon>Eukaryota</taxon>
        <taxon>Metazoa</taxon>
        <taxon>Chordata</taxon>
        <taxon>Craniata</taxon>
        <taxon>Vertebrata</taxon>
        <taxon>Euteleostomi</taxon>
        <taxon>Mammalia</taxon>
        <taxon>Eutheria</taxon>
        <taxon>Laurasiatheria</taxon>
        <taxon>Artiodactyla</taxon>
        <taxon>Whippomorpha</taxon>
        <taxon>Cetacea</taxon>
        <taxon>Odontoceti</taxon>
        <taxon>Pontoporiidae</taxon>
        <taxon>Pontoporia</taxon>
    </lineage>
</organism>
<evidence type="ECO:0000313" key="1">
    <source>
        <dbReference type="EMBL" id="NIG57873.1"/>
    </source>
</evidence>
<keyword evidence="2" id="KW-1185">Reference proteome</keyword>
<dbReference type="Proteomes" id="UP001165941">
    <property type="component" value="Unassembled WGS sequence"/>
</dbReference>
<reference evidence="1" key="1">
    <citation type="submission" date="2018-05" db="EMBL/GenBank/DDBJ databases">
        <authorList>
            <person name="Pedro S.L.S."/>
            <person name="Freitas R.C."/>
            <person name="Barreto A.S."/>
            <person name="Lima A.O.S."/>
        </authorList>
    </citation>
    <scope>NUCLEOTIDE SEQUENCE</scope>
    <source>
        <strain evidence="1">BP203</strain>
        <tissue evidence="1">Muscle</tissue>
    </source>
</reference>
<accession>A0ABX0RZW8</accession>
<dbReference type="EMBL" id="PGGH01005832">
    <property type="protein sequence ID" value="NIG57873.1"/>
    <property type="molecule type" value="Genomic_DNA"/>
</dbReference>
<comment type="caution">
    <text evidence="1">The sequence shown here is derived from an EMBL/GenBank/DDBJ whole genome shotgun (WGS) entry which is preliminary data.</text>
</comment>
<protein>
    <submittedName>
        <fullName evidence="1">E3 ubiquitin-protein ligase MYCBP2-like</fullName>
    </submittedName>
</protein>